<protein>
    <recommendedName>
        <fullName evidence="4">PGF-CTERM protein</fullName>
    </recommendedName>
</protein>
<accession>A0A1I6J828</accession>
<dbReference type="OrthoDB" id="206466at2157"/>
<dbReference type="Proteomes" id="UP000198531">
    <property type="component" value="Unassembled WGS sequence"/>
</dbReference>
<evidence type="ECO:0008006" key="4">
    <source>
        <dbReference type="Google" id="ProtNLM"/>
    </source>
</evidence>
<feature type="compositionally biased region" description="Low complexity" evidence="1">
    <location>
        <begin position="260"/>
        <end position="290"/>
    </location>
</feature>
<keyword evidence="3" id="KW-1185">Reference proteome</keyword>
<reference evidence="3" key="1">
    <citation type="submission" date="2016-10" db="EMBL/GenBank/DDBJ databases">
        <authorList>
            <person name="Varghese N."/>
            <person name="Submissions S."/>
        </authorList>
    </citation>
    <scope>NUCLEOTIDE SEQUENCE [LARGE SCALE GENOMIC DNA]</scope>
    <source>
        <strain evidence="3">CGMCC 1.7736</strain>
    </source>
</reference>
<dbReference type="EMBL" id="FOYT01000006">
    <property type="protein sequence ID" value="SFR74680.1"/>
    <property type="molecule type" value="Genomic_DNA"/>
</dbReference>
<name>A0A1I6J828_9EURY</name>
<proteinExistence type="predicted"/>
<dbReference type="AlphaFoldDB" id="A0A1I6J828"/>
<sequence length="321" mass="32751">MKRLLVVLTCITVLLAGISASAVVAQSTEATDTAADDYSLDTPESVPVHDRQVTVDGATTNVSSLVGLYPGEEAVVEVTAPDDELAVVTVRTPDGTVVQKDSLTTGETVLVDGSDYERGTYHLVLSTGGQVRTVSLLVVSKYEVSYGLNNVTADALTGDATVAGGVADGEAVQFVLSNDEGEVRTNASEVRRGLYDFDLSLEDVPDGNYTALVEVVNQSGDGASAVLATSQVRTLTVGDAGGDENATAGSDAAAADATATAVDDSASAPAQTAADDSTAGTADGQTGASAESNSTVPEYGPVALFALLVSWAVVARVRRRR</sequence>
<evidence type="ECO:0000313" key="2">
    <source>
        <dbReference type="EMBL" id="SFR74680.1"/>
    </source>
</evidence>
<evidence type="ECO:0000313" key="3">
    <source>
        <dbReference type="Proteomes" id="UP000198531"/>
    </source>
</evidence>
<gene>
    <name evidence="2" type="ORF">SAMN04487947_4128</name>
</gene>
<dbReference type="RefSeq" id="WP_089811223.1">
    <property type="nucleotide sequence ID" value="NZ_FOYT01000006.1"/>
</dbReference>
<organism evidence="2 3">
    <name type="scientific">Halogeometricum rufum</name>
    <dbReference type="NCBI Taxonomy" id="553469"/>
    <lineage>
        <taxon>Archaea</taxon>
        <taxon>Methanobacteriati</taxon>
        <taxon>Methanobacteriota</taxon>
        <taxon>Stenosarchaea group</taxon>
        <taxon>Halobacteria</taxon>
        <taxon>Halobacteriales</taxon>
        <taxon>Haloferacaceae</taxon>
        <taxon>Halogeometricum</taxon>
    </lineage>
</organism>
<feature type="region of interest" description="Disordered" evidence="1">
    <location>
        <begin position="260"/>
        <end position="295"/>
    </location>
</feature>
<evidence type="ECO:0000256" key="1">
    <source>
        <dbReference type="SAM" id="MobiDB-lite"/>
    </source>
</evidence>